<sequence>MIELAECKASLWLKGDELDPDKLARSLGCTPAYCIRKGDIYLSETGEKMVSSTGRFQLTTGWRTDQPLELLLRELLDQLPDDPALWAEINRTLSGKIFCGLMLNSSNEEAVLSPGTLLGLAQRGLSLHLDMYDRFDEPVT</sequence>
<gene>
    <name evidence="1" type="ORF">WH159_06500</name>
</gene>
<dbReference type="InterPro" id="IPR025459">
    <property type="entry name" value="DUF4279"/>
</dbReference>
<accession>A0ABU8Q400</accession>
<name>A0ABU8Q400_9SPHN</name>
<reference evidence="1 2" key="1">
    <citation type="submission" date="2023-12" db="EMBL/GenBank/DDBJ databases">
        <title>Gut-associated functions are favored during microbiome assembly across C. elegans life.</title>
        <authorList>
            <person name="Zimmermann J."/>
        </authorList>
    </citation>
    <scope>NUCLEOTIDE SEQUENCE [LARGE SCALE GENOMIC DNA]</scope>
    <source>
        <strain evidence="1 2">JUb134</strain>
    </source>
</reference>
<organism evidence="1 2">
    <name type="scientific">Sphingomonas molluscorum</name>
    <dbReference type="NCBI Taxonomy" id="418184"/>
    <lineage>
        <taxon>Bacteria</taxon>
        <taxon>Pseudomonadati</taxon>
        <taxon>Pseudomonadota</taxon>
        <taxon>Alphaproteobacteria</taxon>
        <taxon>Sphingomonadales</taxon>
        <taxon>Sphingomonadaceae</taxon>
        <taxon>Sphingomonas</taxon>
    </lineage>
</organism>
<dbReference type="EMBL" id="JBBGZA010000001">
    <property type="protein sequence ID" value="MEJ5094185.1"/>
    <property type="molecule type" value="Genomic_DNA"/>
</dbReference>
<evidence type="ECO:0000313" key="2">
    <source>
        <dbReference type="Proteomes" id="UP001380365"/>
    </source>
</evidence>
<dbReference type="RefSeq" id="WP_132884378.1">
    <property type="nucleotide sequence ID" value="NZ_JBBGZA010000001.1"/>
</dbReference>
<keyword evidence="2" id="KW-1185">Reference proteome</keyword>
<protein>
    <submittedName>
        <fullName evidence="1">DUF4279 domain-containing protein</fullName>
    </submittedName>
</protein>
<dbReference type="Pfam" id="PF14106">
    <property type="entry name" value="DUF4279"/>
    <property type="match status" value="1"/>
</dbReference>
<proteinExistence type="predicted"/>
<dbReference type="Proteomes" id="UP001380365">
    <property type="component" value="Unassembled WGS sequence"/>
</dbReference>
<comment type="caution">
    <text evidence="1">The sequence shown here is derived from an EMBL/GenBank/DDBJ whole genome shotgun (WGS) entry which is preliminary data.</text>
</comment>
<evidence type="ECO:0000313" key="1">
    <source>
        <dbReference type="EMBL" id="MEJ5094185.1"/>
    </source>
</evidence>